<dbReference type="Pfam" id="PF23958">
    <property type="entry name" value="DUF7287"/>
    <property type="match status" value="1"/>
</dbReference>
<keyword evidence="2" id="KW-0472">Membrane</keyword>
<evidence type="ECO:0000256" key="1">
    <source>
        <dbReference type="SAM" id="MobiDB-lite"/>
    </source>
</evidence>
<evidence type="ECO:0000313" key="4">
    <source>
        <dbReference type="Proteomes" id="UP000010846"/>
    </source>
</evidence>
<gene>
    <name evidence="3" type="ordered locus">Halru_1296</name>
</gene>
<reference evidence="3" key="1">
    <citation type="submission" date="2011-09" db="EMBL/GenBank/DDBJ databases">
        <title>Complete sequence of Halovivax ruber XH-70.</title>
        <authorList>
            <consortium name="US DOE Joint Genome Institute"/>
            <person name="Lucas S."/>
            <person name="Han J."/>
            <person name="Lapidus A."/>
            <person name="Cheng J.-F."/>
            <person name="Goodwin L."/>
            <person name="Pitluck S."/>
            <person name="Peters L."/>
            <person name="Mikhailova N."/>
            <person name="Davenport K."/>
            <person name="Detter J.C."/>
            <person name="Han C."/>
            <person name="Tapia R."/>
            <person name="Land M."/>
            <person name="Hauser L."/>
            <person name="Kyrpides N."/>
            <person name="Ivanova N."/>
            <person name="Pagani I."/>
            <person name="Sproer C."/>
            <person name="Anderson I."/>
            <person name="Woyke T."/>
        </authorList>
    </citation>
    <scope>NUCLEOTIDE SEQUENCE</scope>
    <source>
        <strain evidence="3">XH-70</strain>
    </source>
</reference>
<dbReference type="InterPro" id="IPR056613">
    <property type="entry name" value="DUF7287"/>
</dbReference>
<dbReference type="OrthoDB" id="125215at2157"/>
<dbReference type="RefSeq" id="WP_015300562.1">
    <property type="nucleotide sequence ID" value="NC_019964.1"/>
</dbReference>
<sequence>MHNGHLTDTADDHPSTSNASGRDRGQTVQDFAVGIGIFLLAIAFVFSFVPSIITPFEDAGGAETAQADRIAATIVENASTGTTNELDLTAFNSTYKDKTSEELSDALGLRITDSNTAITHVNITLTDIDSDNPESDITGGDPYDDQIGSSATRIVTTDQSKCETACKLTVRVW</sequence>
<dbReference type="HOGENOM" id="CLU_1665573_0_0_2"/>
<keyword evidence="2" id="KW-1133">Transmembrane helix</keyword>
<dbReference type="Proteomes" id="UP000010846">
    <property type="component" value="Chromosome"/>
</dbReference>
<feature type="transmembrane region" description="Helical" evidence="2">
    <location>
        <begin position="31"/>
        <end position="49"/>
    </location>
</feature>
<dbReference type="AlphaFoldDB" id="L0I8J9"/>
<feature type="region of interest" description="Disordered" evidence="1">
    <location>
        <begin position="1"/>
        <end position="24"/>
    </location>
</feature>
<protein>
    <submittedName>
        <fullName evidence="3">Uncharacterized protein</fullName>
    </submittedName>
</protein>
<dbReference type="STRING" id="797302.Halru_1296"/>
<dbReference type="KEGG" id="hru:Halru_1296"/>
<name>L0I8J9_HALRX</name>
<dbReference type="EMBL" id="CP003050">
    <property type="protein sequence ID" value="AGB15910.1"/>
    <property type="molecule type" value="Genomic_DNA"/>
</dbReference>
<evidence type="ECO:0000256" key="2">
    <source>
        <dbReference type="SAM" id="Phobius"/>
    </source>
</evidence>
<keyword evidence="4" id="KW-1185">Reference proteome</keyword>
<dbReference type="eggNOG" id="arCOG06117">
    <property type="taxonomic scope" value="Archaea"/>
</dbReference>
<accession>L0I8J9</accession>
<evidence type="ECO:0000313" key="3">
    <source>
        <dbReference type="EMBL" id="AGB15910.1"/>
    </source>
</evidence>
<dbReference type="GeneID" id="14376084"/>
<proteinExistence type="predicted"/>
<keyword evidence="2" id="KW-0812">Transmembrane</keyword>
<organism evidence="3 4">
    <name type="scientific">Halovivax ruber (strain DSM 18193 / JCM 13892 / XH-70)</name>
    <dbReference type="NCBI Taxonomy" id="797302"/>
    <lineage>
        <taxon>Archaea</taxon>
        <taxon>Methanobacteriati</taxon>
        <taxon>Methanobacteriota</taxon>
        <taxon>Stenosarchaea group</taxon>
        <taxon>Halobacteria</taxon>
        <taxon>Halobacteriales</taxon>
        <taxon>Natrialbaceae</taxon>
        <taxon>Halovivax</taxon>
    </lineage>
</organism>